<evidence type="ECO:0008006" key="4">
    <source>
        <dbReference type="Google" id="ProtNLM"/>
    </source>
</evidence>
<feature type="compositionally biased region" description="Low complexity" evidence="1">
    <location>
        <begin position="354"/>
        <end position="366"/>
    </location>
</feature>
<gene>
    <name evidence="2" type="ORF">PtA15_12A482</name>
</gene>
<dbReference type="EMBL" id="CP110432">
    <property type="protein sequence ID" value="WAQ90492.1"/>
    <property type="molecule type" value="Genomic_DNA"/>
</dbReference>
<name>A0ABY7D6D6_9BASI</name>
<reference evidence="2" key="1">
    <citation type="submission" date="2022-10" db="EMBL/GenBank/DDBJ databases">
        <title>Puccinia triticina Genome sequencing and assembly.</title>
        <authorList>
            <person name="Li C."/>
        </authorList>
    </citation>
    <scope>NUCLEOTIDE SEQUENCE</scope>
    <source>
        <strain evidence="2">Pt15</strain>
    </source>
</reference>
<feature type="region of interest" description="Disordered" evidence="1">
    <location>
        <begin position="354"/>
        <end position="376"/>
    </location>
</feature>
<dbReference type="GeneID" id="77802990"/>
<evidence type="ECO:0000313" key="2">
    <source>
        <dbReference type="EMBL" id="WAQ90492.1"/>
    </source>
</evidence>
<keyword evidence="3" id="KW-1185">Reference proteome</keyword>
<feature type="region of interest" description="Disordered" evidence="1">
    <location>
        <begin position="246"/>
        <end position="273"/>
    </location>
</feature>
<proteinExistence type="predicted"/>
<protein>
    <recommendedName>
        <fullName evidence="4">RRM domain-containing protein</fullName>
    </recommendedName>
</protein>
<feature type="compositionally biased region" description="Polar residues" evidence="1">
    <location>
        <begin position="166"/>
        <end position="178"/>
    </location>
</feature>
<evidence type="ECO:0000256" key="1">
    <source>
        <dbReference type="SAM" id="MobiDB-lite"/>
    </source>
</evidence>
<organism evidence="2 3">
    <name type="scientific">Puccinia triticina</name>
    <dbReference type="NCBI Taxonomy" id="208348"/>
    <lineage>
        <taxon>Eukaryota</taxon>
        <taxon>Fungi</taxon>
        <taxon>Dikarya</taxon>
        <taxon>Basidiomycota</taxon>
        <taxon>Pucciniomycotina</taxon>
        <taxon>Pucciniomycetes</taxon>
        <taxon>Pucciniales</taxon>
        <taxon>Pucciniaceae</taxon>
        <taxon>Puccinia</taxon>
    </lineage>
</organism>
<dbReference type="RefSeq" id="XP_053026047.1">
    <property type="nucleotide sequence ID" value="XM_053162095.1"/>
</dbReference>
<accession>A0ABY7D6D6</accession>
<sequence>MGTGLPLAFQHYLSIHSFDSRTNTIAVQRADLPNRHMSPASTPVQNQEPQVNILSRSATSQIVNLIFHFQSNCSPFDVIRLQPNGKRRTAAILSFSSHSSKAIEWASGKAILSKKKISQVDSHQEPSGRSLYNRLYAKFKAVSCSGPSCTKSPLEEPEPSQFIIKRNQSSTSRGSVKSPSHLGLERGKTRKPIVMKLYDSQIIYVAESCVHCNHKCENKPDPVHAHDDPQLYGLRVLTAQQSVQNSDQLSPPVAGSNASQFPPPIPWQTRPIPTRPFRPSGEYDEEIVKLNVSNRLPPLPCSPTNKRFSFPVSDHPTKDIGTITSFSNNLQAQEYRKSDGYASPKIRLYSTFSEPTATASPSLSTSQRSEHILGSNDYSLPTGERYIFSSSKLDRQDRLNLSGTKKNRVISFPSPTSGKNSAQTRAKLEFRPTRQVQSWNSLLYTAAKRRESAIM</sequence>
<feature type="region of interest" description="Disordered" evidence="1">
    <location>
        <begin position="148"/>
        <end position="185"/>
    </location>
</feature>
<evidence type="ECO:0000313" key="3">
    <source>
        <dbReference type="Proteomes" id="UP001164743"/>
    </source>
</evidence>
<dbReference type="Proteomes" id="UP001164743">
    <property type="component" value="Chromosome 12A"/>
</dbReference>